<dbReference type="EMBL" id="CP000530">
    <property type="protein sequence ID" value="ABM39650.1"/>
    <property type="molecule type" value="Genomic_DNA"/>
</dbReference>
<proteinExistence type="predicted"/>
<keyword evidence="2" id="KW-1185">Reference proteome</keyword>
<sequence length="226" mass="25828">MPFHPFSRFEDHVKQFHYTFGATVLEPQTGWRHLAGAFDEQCGDYNALLDARLDPQLDAMKHQHDCLVAEHAALTQEVAVCLEAKARLRALRLKIKERSTRILTAADEALLFFCDTQREKVKAIEKRCKTQLYNLPIRIRIAHQKLERTRQLRLTQLPKPFAPGRHACAVPAHPDRAGRDGGRPGGPAICHRQAHRQPARNRRHYLLAELDEEKMADADVDWSPAP</sequence>
<gene>
    <name evidence="1" type="ordered locus">Pnap_4372</name>
</gene>
<reference evidence="2" key="1">
    <citation type="journal article" date="2009" name="Environ. Microbiol.">
        <title>The genome of Polaromonas naphthalenivorans strain CJ2, isolated from coal tar-contaminated sediment, reveals physiological and metabolic versatility and evolution through extensive horizontal gene transfer.</title>
        <authorList>
            <person name="Yagi J.M."/>
            <person name="Sims D."/>
            <person name="Brettin T."/>
            <person name="Bruce D."/>
            <person name="Madsen E.L."/>
        </authorList>
    </citation>
    <scope>NUCLEOTIDE SEQUENCE [LARGE SCALE GENOMIC DNA]</scope>
    <source>
        <strain evidence="2">CJ2</strain>
        <plasmid evidence="2">Plasmid pPNAP01</plasmid>
    </source>
</reference>
<geneLocation type="plasmid" evidence="1 2">
    <name>pPNAP01</name>
</geneLocation>
<evidence type="ECO:0000313" key="1">
    <source>
        <dbReference type="EMBL" id="ABM39650.1"/>
    </source>
</evidence>
<dbReference type="RefSeq" id="WP_011798023.1">
    <property type="nucleotide sequence ID" value="NC_008757.1"/>
</dbReference>
<dbReference type="AlphaFoldDB" id="A1VVH2"/>
<evidence type="ECO:0000313" key="2">
    <source>
        <dbReference type="Proteomes" id="UP000000644"/>
    </source>
</evidence>
<organism evidence="1 2">
    <name type="scientific">Polaromonas naphthalenivorans (strain CJ2)</name>
    <dbReference type="NCBI Taxonomy" id="365044"/>
    <lineage>
        <taxon>Bacteria</taxon>
        <taxon>Pseudomonadati</taxon>
        <taxon>Pseudomonadota</taxon>
        <taxon>Betaproteobacteria</taxon>
        <taxon>Burkholderiales</taxon>
        <taxon>Comamonadaceae</taxon>
        <taxon>Polaromonas</taxon>
    </lineage>
</organism>
<dbReference type="Proteomes" id="UP000000644">
    <property type="component" value="Plasmid pPNAP01"/>
</dbReference>
<protein>
    <submittedName>
        <fullName evidence="1">Uncharacterized protein</fullName>
    </submittedName>
</protein>
<accession>A1VVH2</accession>
<dbReference type="KEGG" id="pna:Pnap_4372"/>
<name>A1VVH2_POLNA</name>
<keyword evidence="1" id="KW-0614">Plasmid</keyword>
<dbReference type="HOGENOM" id="CLU_1223833_0_0_4"/>